<dbReference type="PANTHER" id="PTHR42847">
    <property type="entry name" value="ALKANESULFONATE MONOOXYGENASE"/>
    <property type="match status" value="1"/>
</dbReference>
<sequence length="330" mass="35330">MASVGDDRHIARRFWQTATVEFRVVVEPELGASYADQLAVAQAAEKLGFSAFFRSDHYLPIKGDGLPGPTDSWVTLAAIARETTTIRLGTMVTSATFRYPGPLAISTAQVDEMSGGRVELGIGAGWLEAEHRAYGIPFPPLGERFDRLTEQLEVVTGLWGTPIGTTFNYRGAYYELTDSPALPKPAQRPRPPIIIGGLGARRTPALAARFANEFNLPGLTPPGAAGPQLQRVAEAVAASGRRAESMVYSAVFALCIGRNDGEIARRADAMGRLGIEVPAGSALAGTPAEVVDRCGQWSDLGVRRIYAWLLDISDIAQLELLATAVLPQLS</sequence>
<keyword evidence="2" id="KW-0288">FMN</keyword>
<dbReference type="AlphaFoldDB" id="A0A975PXC5"/>
<dbReference type="GO" id="GO:0008726">
    <property type="term" value="F:alkanesulfonate monooxygenase activity"/>
    <property type="evidence" value="ECO:0007669"/>
    <property type="project" value="TreeGrafter"/>
</dbReference>
<dbReference type="RefSeq" id="WP_246540780.1">
    <property type="nucleotide sequence ID" value="NZ_CP046600.1"/>
</dbReference>
<dbReference type="Gene3D" id="3.20.20.30">
    <property type="entry name" value="Luciferase-like domain"/>
    <property type="match status" value="1"/>
</dbReference>
<dbReference type="Pfam" id="PF00296">
    <property type="entry name" value="Bac_luciferase"/>
    <property type="match status" value="1"/>
</dbReference>
<name>A0A975PXC5_9MYCO</name>
<keyword evidence="1" id="KW-0285">Flavoprotein</keyword>
<evidence type="ECO:0000259" key="5">
    <source>
        <dbReference type="Pfam" id="PF00296"/>
    </source>
</evidence>
<evidence type="ECO:0000256" key="4">
    <source>
        <dbReference type="ARBA" id="ARBA00023033"/>
    </source>
</evidence>
<dbReference type="GO" id="GO:0046306">
    <property type="term" value="P:alkanesulfonate catabolic process"/>
    <property type="evidence" value="ECO:0007669"/>
    <property type="project" value="TreeGrafter"/>
</dbReference>
<dbReference type="InterPro" id="IPR019952">
    <property type="entry name" value="F420_OxRdatse_Rv1855c_pred"/>
</dbReference>
<dbReference type="InterPro" id="IPR036661">
    <property type="entry name" value="Luciferase-like_sf"/>
</dbReference>
<evidence type="ECO:0000256" key="1">
    <source>
        <dbReference type="ARBA" id="ARBA00022630"/>
    </source>
</evidence>
<dbReference type="PANTHER" id="PTHR42847:SF4">
    <property type="entry name" value="ALKANESULFONATE MONOOXYGENASE-RELATED"/>
    <property type="match status" value="1"/>
</dbReference>
<dbReference type="InterPro" id="IPR050172">
    <property type="entry name" value="SsuD_RutA_monooxygenase"/>
</dbReference>
<dbReference type="NCBIfam" id="TIGR03560">
    <property type="entry name" value="F420_Rv1855c"/>
    <property type="match status" value="1"/>
</dbReference>
<keyword evidence="7" id="KW-1185">Reference proteome</keyword>
<dbReference type="SUPFAM" id="SSF51679">
    <property type="entry name" value="Bacterial luciferase-like"/>
    <property type="match status" value="1"/>
</dbReference>
<evidence type="ECO:0000256" key="3">
    <source>
        <dbReference type="ARBA" id="ARBA00023002"/>
    </source>
</evidence>
<protein>
    <submittedName>
        <fullName evidence="6">TIGR03560 family F420-dependent LLM class oxidoreductase</fullName>
    </submittedName>
</protein>
<evidence type="ECO:0000313" key="6">
    <source>
        <dbReference type="EMBL" id="QUR68111.1"/>
    </source>
</evidence>
<evidence type="ECO:0000313" key="7">
    <source>
        <dbReference type="Proteomes" id="UP000682202"/>
    </source>
</evidence>
<dbReference type="KEGG" id="mspg:F6B93_14350"/>
<gene>
    <name evidence="6" type="ORF">F6B93_14350</name>
</gene>
<dbReference type="Proteomes" id="UP000682202">
    <property type="component" value="Chromosome"/>
</dbReference>
<organism evidence="6 7">
    <name type="scientific">Mycobacterium spongiae</name>
    <dbReference type="NCBI Taxonomy" id="886343"/>
    <lineage>
        <taxon>Bacteria</taxon>
        <taxon>Bacillati</taxon>
        <taxon>Actinomycetota</taxon>
        <taxon>Actinomycetes</taxon>
        <taxon>Mycobacteriales</taxon>
        <taxon>Mycobacteriaceae</taxon>
        <taxon>Mycobacterium</taxon>
    </lineage>
</organism>
<proteinExistence type="predicted"/>
<feature type="domain" description="Luciferase-like" evidence="5">
    <location>
        <begin position="27"/>
        <end position="269"/>
    </location>
</feature>
<reference evidence="6" key="1">
    <citation type="submission" date="2019-12" db="EMBL/GenBank/DDBJ databases">
        <title>Mycobacterium spongiae sp. nov.</title>
        <authorList>
            <person name="Stinear T."/>
        </authorList>
    </citation>
    <scope>NUCLEOTIDE SEQUENCE</scope>
    <source>
        <strain evidence="6">FSD4b-SM</strain>
    </source>
</reference>
<accession>A0A975PXC5</accession>
<dbReference type="InterPro" id="IPR011251">
    <property type="entry name" value="Luciferase-like_dom"/>
</dbReference>
<dbReference type="EMBL" id="CP046600">
    <property type="protein sequence ID" value="QUR68111.1"/>
    <property type="molecule type" value="Genomic_DNA"/>
</dbReference>
<keyword evidence="3" id="KW-0560">Oxidoreductase</keyword>
<evidence type="ECO:0000256" key="2">
    <source>
        <dbReference type="ARBA" id="ARBA00022643"/>
    </source>
</evidence>
<keyword evidence="4" id="KW-0503">Monooxygenase</keyword>